<protein>
    <submittedName>
        <fullName evidence="2">Uncharacterized protein</fullName>
    </submittedName>
</protein>
<accession>A0A178MBW8</accession>
<dbReference type="Proteomes" id="UP000078428">
    <property type="component" value="Unassembled WGS sequence"/>
</dbReference>
<dbReference type="EMBL" id="LWQT01000098">
    <property type="protein sequence ID" value="OAN45647.1"/>
    <property type="molecule type" value="Genomic_DNA"/>
</dbReference>
<dbReference type="STRING" id="1285242.A6A04_07070"/>
<keyword evidence="3" id="KW-1185">Reference proteome</keyword>
<evidence type="ECO:0000313" key="2">
    <source>
        <dbReference type="EMBL" id="OAN45647.1"/>
    </source>
</evidence>
<keyword evidence="1" id="KW-1133">Transmembrane helix</keyword>
<dbReference type="RefSeq" id="WP_082915035.1">
    <property type="nucleotide sequence ID" value="NZ_LWQT01000098.1"/>
</dbReference>
<keyword evidence="1" id="KW-0472">Membrane</keyword>
<keyword evidence="1" id="KW-0812">Transmembrane</keyword>
<gene>
    <name evidence="2" type="ORF">A6A04_07070</name>
</gene>
<evidence type="ECO:0000256" key="1">
    <source>
        <dbReference type="SAM" id="Phobius"/>
    </source>
</evidence>
<sequence>MIRVATLDQARAALTEAPPGAAVLLFSPPAAALSLGVGWWRALERALRHDYPDRNFEAVLDCGPAPGHALEAIRAGVTAVMLDAPPNVLEAVADIATASGARVLGVGPALPLPSGERK</sequence>
<dbReference type="AlphaFoldDB" id="A0A178MBW8"/>
<reference evidence="2 3" key="1">
    <citation type="submission" date="2016-04" db="EMBL/GenBank/DDBJ databases">
        <title>Draft genome sequence of freshwater magnetotactic bacteria Magnetospirillum marisnigri SP-1 and Magnetospirillum moscoviense BB-1.</title>
        <authorList>
            <person name="Koziaeva V."/>
            <person name="Dziuba M.V."/>
            <person name="Ivanov T.M."/>
            <person name="Kuznetsov B."/>
            <person name="Grouzdev D.S."/>
        </authorList>
    </citation>
    <scope>NUCLEOTIDE SEQUENCE [LARGE SCALE GENOMIC DNA]</scope>
    <source>
        <strain evidence="2 3">SP-1</strain>
    </source>
</reference>
<comment type="caution">
    <text evidence="2">The sequence shown here is derived from an EMBL/GenBank/DDBJ whole genome shotgun (WGS) entry which is preliminary data.</text>
</comment>
<organism evidence="2 3">
    <name type="scientific">Paramagnetospirillum marisnigri</name>
    <dbReference type="NCBI Taxonomy" id="1285242"/>
    <lineage>
        <taxon>Bacteria</taxon>
        <taxon>Pseudomonadati</taxon>
        <taxon>Pseudomonadota</taxon>
        <taxon>Alphaproteobacteria</taxon>
        <taxon>Rhodospirillales</taxon>
        <taxon>Magnetospirillaceae</taxon>
        <taxon>Paramagnetospirillum</taxon>
    </lineage>
</organism>
<dbReference type="OrthoDB" id="7360697at2"/>
<evidence type="ECO:0000313" key="3">
    <source>
        <dbReference type="Proteomes" id="UP000078428"/>
    </source>
</evidence>
<proteinExistence type="predicted"/>
<name>A0A178MBW8_9PROT</name>
<feature type="transmembrane region" description="Helical" evidence="1">
    <location>
        <begin position="20"/>
        <end position="40"/>
    </location>
</feature>